<protein>
    <submittedName>
        <fullName evidence="1">Uncharacterized protein</fullName>
    </submittedName>
</protein>
<name>A0A0A9BYN8_ARUDO</name>
<proteinExistence type="predicted"/>
<reference evidence="1" key="1">
    <citation type="submission" date="2014-09" db="EMBL/GenBank/DDBJ databases">
        <authorList>
            <person name="Magalhaes I.L.F."/>
            <person name="Oliveira U."/>
            <person name="Santos F.R."/>
            <person name="Vidigal T.H.D.A."/>
            <person name="Brescovit A.D."/>
            <person name="Santos A.J."/>
        </authorList>
    </citation>
    <scope>NUCLEOTIDE SEQUENCE</scope>
    <source>
        <tissue evidence="1">Shoot tissue taken approximately 20 cm above the soil surface</tissue>
    </source>
</reference>
<accession>A0A0A9BYN8</accession>
<reference evidence="1" key="2">
    <citation type="journal article" date="2015" name="Data Brief">
        <title>Shoot transcriptome of the giant reed, Arundo donax.</title>
        <authorList>
            <person name="Barrero R.A."/>
            <person name="Guerrero F.D."/>
            <person name="Moolhuijzen P."/>
            <person name="Goolsby J.A."/>
            <person name="Tidwell J."/>
            <person name="Bellgard S.E."/>
            <person name="Bellgard M.I."/>
        </authorList>
    </citation>
    <scope>NUCLEOTIDE SEQUENCE</scope>
    <source>
        <tissue evidence="1">Shoot tissue taken approximately 20 cm above the soil surface</tissue>
    </source>
</reference>
<evidence type="ECO:0000313" key="1">
    <source>
        <dbReference type="EMBL" id="JAD68431.1"/>
    </source>
</evidence>
<organism evidence="1">
    <name type="scientific">Arundo donax</name>
    <name type="common">Giant reed</name>
    <name type="synonym">Donax arundinaceus</name>
    <dbReference type="NCBI Taxonomy" id="35708"/>
    <lineage>
        <taxon>Eukaryota</taxon>
        <taxon>Viridiplantae</taxon>
        <taxon>Streptophyta</taxon>
        <taxon>Embryophyta</taxon>
        <taxon>Tracheophyta</taxon>
        <taxon>Spermatophyta</taxon>
        <taxon>Magnoliopsida</taxon>
        <taxon>Liliopsida</taxon>
        <taxon>Poales</taxon>
        <taxon>Poaceae</taxon>
        <taxon>PACMAD clade</taxon>
        <taxon>Arundinoideae</taxon>
        <taxon>Arundineae</taxon>
        <taxon>Arundo</taxon>
    </lineage>
</organism>
<dbReference type="AlphaFoldDB" id="A0A0A9BYN8"/>
<sequence length="53" mass="6005">MFYGIVFLTDVPDLINTHLMGNSSSASSLHEFGFMCFHLWLCLEEPVILNLSN</sequence>
<dbReference type="EMBL" id="GBRH01229464">
    <property type="protein sequence ID" value="JAD68431.1"/>
    <property type="molecule type" value="Transcribed_RNA"/>
</dbReference>